<keyword evidence="2" id="KW-0812">Transmembrane</keyword>
<evidence type="ECO:0000313" key="3">
    <source>
        <dbReference type="EMBL" id="WRT68562.1"/>
    </source>
</evidence>
<dbReference type="InterPro" id="IPR021836">
    <property type="entry name" value="DUF3429"/>
</dbReference>
<dbReference type="PANTHER" id="PTHR15887:SF1">
    <property type="entry name" value="TRANSMEMBRANE PROTEIN 69"/>
    <property type="match status" value="1"/>
</dbReference>
<feature type="region of interest" description="Disordered" evidence="1">
    <location>
        <begin position="17"/>
        <end position="49"/>
    </location>
</feature>
<dbReference type="Proteomes" id="UP001329825">
    <property type="component" value="Chromosome 7"/>
</dbReference>
<feature type="compositionally biased region" description="Acidic residues" evidence="1">
    <location>
        <begin position="465"/>
        <end position="477"/>
    </location>
</feature>
<evidence type="ECO:0000313" key="4">
    <source>
        <dbReference type="Proteomes" id="UP001329825"/>
    </source>
</evidence>
<reference evidence="3 4" key="1">
    <citation type="submission" date="2024-01" db="EMBL/GenBank/DDBJ databases">
        <title>Comparative genomics of Cryptococcus and Kwoniella reveals pathogenesis evolution and contrasting modes of karyotype evolution via chromosome fusion or intercentromeric recombination.</title>
        <authorList>
            <person name="Coelho M.A."/>
            <person name="David-Palma M."/>
            <person name="Shea T."/>
            <person name="Bowers K."/>
            <person name="McGinley-Smith S."/>
            <person name="Mohammad A.W."/>
            <person name="Gnirke A."/>
            <person name="Yurkov A.M."/>
            <person name="Nowrousian M."/>
            <person name="Sun S."/>
            <person name="Cuomo C.A."/>
            <person name="Heitman J."/>
        </authorList>
    </citation>
    <scope>NUCLEOTIDE SEQUENCE [LARGE SCALE GENOMIC DNA]</scope>
    <source>
        <strain evidence="3">CBS 11374</strain>
    </source>
</reference>
<keyword evidence="4" id="KW-1185">Reference proteome</keyword>
<dbReference type="Pfam" id="PF11911">
    <property type="entry name" value="DUF3429"/>
    <property type="match status" value="1"/>
</dbReference>
<dbReference type="GeneID" id="87957670"/>
<protein>
    <recommendedName>
        <fullName evidence="5">Mitochondrial inner membrane protein 1</fullName>
    </recommendedName>
</protein>
<feature type="region of interest" description="Disordered" evidence="1">
    <location>
        <begin position="386"/>
        <end position="569"/>
    </location>
</feature>
<sequence length="569" mass="61850">MNRTILTRKSAFLLPIRPRPSPLPTNLSRPNIALTASGSGSGSNPGLTVGQALFPHLKGVRFYATDKNGGKEKKQGEVKHHNREDQNTTSGAAEELKGMTRDFAKIISGSTPEAAAAGAREVSAAGAHVGGITEDFMSVTKGMFTSVPKPVLYTGLAGTIPYLGTSLSIVALAREASLAVESGGESPAGLDLATALSYLHTMEHIQITYGAIILSFLGALHWGMEFAKLGGEQGYSRLILGIVPVLAAWPTLLATHGVALAVQWFGFTGMWLLDQRATIAGWTTSWYSTYRFYLSLIVGFSIIGTLVGTSMYGAGAGAITDIHSPHLQHTTERTSALKRLDRVKERNYPKSSDAKVNKVQGKVAGPIQVEEESSGEGFLKLRNIQREQEEKEEEEQKQKEEEEAKKQKQKEQDEKESKQKNDSPDGMKEGQKNRAAGESEKDQGKKKAKEQGADKQQSGEKEQDKEGDDDKNDEGEGEDKVDKKDEGKENKKDEGKEKKKDEGKEKKKDEGKDKDQGKEQKDKGKEDDAEKKDNGNDKKDNQGGDNKDGKQQKAAEEKGAAGDKNTGMK</sequence>
<evidence type="ECO:0000256" key="1">
    <source>
        <dbReference type="SAM" id="MobiDB-lite"/>
    </source>
</evidence>
<accession>A0ABZ1D7E6</accession>
<feature type="compositionally biased region" description="Basic and acidic residues" evidence="1">
    <location>
        <begin position="386"/>
        <end position="464"/>
    </location>
</feature>
<feature type="transmembrane region" description="Helical" evidence="2">
    <location>
        <begin position="238"/>
        <end position="265"/>
    </location>
</feature>
<feature type="transmembrane region" description="Helical" evidence="2">
    <location>
        <begin position="292"/>
        <end position="314"/>
    </location>
</feature>
<proteinExistence type="predicted"/>
<organism evidence="3 4">
    <name type="scientific">Kwoniella shivajii</name>
    <dbReference type="NCBI Taxonomy" id="564305"/>
    <lineage>
        <taxon>Eukaryota</taxon>
        <taxon>Fungi</taxon>
        <taxon>Dikarya</taxon>
        <taxon>Basidiomycota</taxon>
        <taxon>Agaricomycotina</taxon>
        <taxon>Tremellomycetes</taxon>
        <taxon>Tremellales</taxon>
        <taxon>Cryptococcaceae</taxon>
        <taxon>Kwoniella</taxon>
    </lineage>
</organism>
<gene>
    <name evidence="3" type="ORF">IL334_005539</name>
</gene>
<keyword evidence="2" id="KW-0472">Membrane</keyword>
<feature type="compositionally biased region" description="Polar residues" evidence="1">
    <location>
        <begin position="25"/>
        <end position="46"/>
    </location>
</feature>
<feature type="transmembrane region" description="Helical" evidence="2">
    <location>
        <begin position="151"/>
        <end position="173"/>
    </location>
</feature>
<dbReference type="RefSeq" id="XP_062793302.1">
    <property type="nucleotide sequence ID" value="XM_062937251.1"/>
</dbReference>
<evidence type="ECO:0008006" key="5">
    <source>
        <dbReference type="Google" id="ProtNLM"/>
    </source>
</evidence>
<feature type="region of interest" description="Disordered" evidence="1">
    <location>
        <begin position="64"/>
        <end position="92"/>
    </location>
</feature>
<evidence type="ECO:0000256" key="2">
    <source>
        <dbReference type="SAM" id="Phobius"/>
    </source>
</evidence>
<dbReference type="EMBL" id="CP141887">
    <property type="protein sequence ID" value="WRT68562.1"/>
    <property type="molecule type" value="Genomic_DNA"/>
</dbReference>
<keyword evidence="2" id="KW-1133">Transmembrane helix</keyword>
<feature type="compositionally biased region" description="Basic and acidic residues" evidence="1">
    <location>
        <begin position="68"/>
        <end position="86"/>
    </location>
</feature>
<feature type="compositionally biased region" description="Basic and acidic residues" evidence="1">
    <location>
        <begin position="478"/>
        <end position="561"/>
    </location>
</feature>
<name>A0ABZ1D7E6_9TREE</name>
<dbReference type="PANTHER" id="PTHR15887">
    <property type="entry name" value="TRANSMEMBRANE PROTEIN 69"/>
    <property type="match status" value="1"/>
</dbReference>
<feature type="transmembrane region" description="Helical" evidence="2">
    <location>
        <begin position="207"/>
        <end position="226"/>
    </location>
</feature>